<evidence type="ECO:0000256" key="6">
    <source>
        <dbReference type="ARBA" id="ARBA00023315"/>
    </source>
</evidence>
<dbReference type="InterPro" id="IPR041618">
    <property type="entry name" value="PKS_DE"/>
</dbReference>
<dbReference type="Gene3D" id="3.40.47.10">
    <property type="match status" value="1"/>
</dbReference>
<dbReference type="Proteomes" id="UP001501447">
    <property type="component" value="Unassembled WGS sequence"/>
</dbReference>
<dbReference type="InterPro" id="IPR020806">
    <property type="entry name" value="PKS_PP-bd"/>
</dbReference>
<evidence type="ECO:0000256" key="1">
    <source>
        <dbReference type="ARBA" id="ARBA00022450"/>
    </source>
</evidence>
<dbReference type="Pfam" id="PF18369">
    <property type="entry name" value="PKS_DE"/>
    <property type="match status" value="1"/>
</dbReference>
<dbReference type="InterPro" id="IPR013968">
    <property type="entry name" value="PKS_KR"/>
</dbReference>
<feature type="domain" description="Ketosynthase family 3 (KS3)" evidence="9">
    <location>
        <begin position="34"/>
        <end position="460"/>
    </location>
</feature>
<keyword evidence="5" id="KW-0511">Multifunctional enzyme</keyword>
<evidence type="ECO:0000259" key="9">
    <source>
        <dbReference type="PROSITE" id="PS52004"/>
    </source>
</evidence>
<dbReference type="InterPro" id="IPR016039">
    <property type="entry name" value="Thiolase-like"/>
</dbReference>
<evidence type="ECO:0000313" key="10">
    <source>
        <dbReference type="EMBL" id="GAA2617921.1"/>
    </source>
</evidence>
<dbReference type="InterPro" id="IPR050091">
    <property type="entry name" value="PKS_NRPS_Biosynth_Enz"/>
</dbReference>
<dbReference type="InterPro" id="IPR020841">
    <property type="entry name" value="PKS_Beta-ketoAc_synthase_dom"/>
</dbReference>
<dbReference type="RefSeq" id="WP_344566954.1">
    <property type="nucleotide sequence ID" value="NZ_BAAARJ010000010.1"/>
</dbReference>
<sequence>MTDSEDRFRTYLKKITADLRTTRHRLHEVLEQASEPIAVVGIGCRFAGRVDSPDGLWDLVGGESDAIGPLPSDRGWDVDALYDPDPARPGTSYVRSGYFLHDATAFDAGFFGISPREATAMDPQQRLLLETAWEAAEHAGLDPHSLRGSRTGVYVGTAAQNYGVGGEHDPSEAEGYLATGTSTSVASGRIAYLFGLEGPAVTVDTACSSSLVSLHLAVQALRRGECDLALCGGATIVPVPGALVEFSRQRGLSPTGRCRAFAADADGFGMGEGVGMLLVRRLSDARRRGQRVLAVVRGSAVNQDGASNGLTAPSGAAQQRVIRAALADAGLAPQQVDMVEAHGTGTRLGDPIEARALLAAYGTDRPADRPLWLGSVKSNIGHAQAAAGVAGVIKAVMAMRRGVLPRTLHADVPTPEVDWSPGTVRLLDGARPWPGEGGPRRAGVSSFGMSGTNAHVILEEAEEATAGTGRGDGPDAAGPRKTEPAAEEPAKDPTEDLAKGSDAYPTEHSGKDRAPASGLPDRAPVPWPLSGRGPGGLRAQAARLAAVVEGRGGRADALGVARALAAGRAQLSERALVLGDGLPELLAGLRAVAGADPATGTAPGVVRGSGGAESGPVVLVFPGQGPQWLGMGAELLGSCEVFAAEFRRCAEVFRDQVSWSARWSLDDVVSGRAGEEFCERIDVLQPALFSVMVSLAAVWRSWGVEPAALVGHSLGEIAAAYVAGVLTLPDAAKVVAVRSRLLRQLSGTGGMVSVATSRAEAERLLAERGGLSLAVVNGPRSVVVSGPVADLAELRARCQEDGVRTRAIKADVAGHSPHMEAVRTQLEAELSGIRPLAGTTPLYSTVDSALVEGTGLDGRYWFRNLRHTVRLAEVITELTRTGTRFFVEVSAHPALIVGMQETIDELDEPAVVLGSLRQGESALRQLTLSAGEGWTKGLEIDWPAVLRDRTGGEGGGPGWVELPTYAFQRQRYWLPAANRPTGDGSRAAASPDAEFWTAVHAADEDALADELGVAQGARDALREVLPALADWHARRERAATLDGWRYREAWKSWSPPPGGGPPAGRWLVVVPEGHLPPWMERTITALAATGARIDRLAMAPRTTDRTALAARLARLAAAPCEGPDAPEPVESEPVAGVLALVTAGPEEEALSGGVAGGLMAGLLLTQALGDADIGAPLWLATSRAVKVTDDEPPACPGQAQVWGMGRVVGLEHPGRWGGLVDLPPNPDERATAWLIEVLRASGDEDQLAVRPSGVYVRRLVPAGAGPRARSAGAGFRTGGTALVTGGTGALGAHVARWLVTAGAERLVLVSRSGPAAAGAGELESELREAGAAVVVAACDVSDPGAVRSLLKDIESEGPPLRTVVHAAGVPQTTALSEMTSRECAATVAGKVAGAVVLDGLLAERELDAFVLFSSASATWGSGMSAAYAAGNASLDALAGQRRARGAVATSVAWGMWGGTGMIGEHGEEQLRRRGLCPMEPGAAVRSLETALLLDETCVVVADVDWERFLPGYTAARARPLVHDLPQVRLLMSQEARTGAGNGPDADPGTGAAAEHRRIAALPADERAQALLDLVCAEAAAVLGHATADAVEPDAAFREMGFDSLASVGLRRRLQAALDVRTPVSLAFDHPTPRKAAAYLGTLLAGADAAAGSTVEEHLRALEAGAEDLASDEPARAMAVMRLTALLTRWKEAGDFGRLPDGGREDLEAATDEEMFSLIGEEFGIS</sequence>
<evidence type="ECO:0000256" key="4">
    <source>
        <dbReference type="ARBA" id="ARBA00023194"/>
    </source>
</evidence>
<dbReference type="SUPFAM" id="SSF47336">
    <property type="entry name" value="ACP-like"/>
    <property type="match status" value="1"/>
</dbReference>
<dbReference type="SMART" id="SM01294">
    <property type="entry name" value="PKS_PP_betabranch"/>
    <property type="match status" value="1"/>
</dbReference>
<dbReference type="NCBIfam" id="NF045894">
    <property type="entry name" value="PKS_plus_SDR"/>
    <property type="match status" value="1"/>
</dbReference>
<dbReference type="Pfam" id="PF00109">
    <property type="entry name" value="ketoacyl-synt"/>
    <property type="match status" value="1"/>
</dbReference>
<dbReference type="Gene3D" id="1.10.1200.10">
    <property type="entry name" value="ACP-like"/>
    <property type="match status" value="1"/>
</dbReference>
<feature type="compositionally biased region" description="Basic and acidic residues" evidence="7">
    <location>
        <begin position="478"/>
        <end position="499"/>
    </location>
</feature>
<evidence type="ECO:0000259" key="8">
    <source>
        <dbReference type="PROSITE" id="PS50075"/>
    </source>
</evidence>
<evidence type="ECO:0000313" key="11">
    <source>
        <dbReference type="Proteomes" id="UP001501447"/>
    </source>
</evidence>
<dbReference type="SUPFAM" id="SSF55048">
    <property type="entry name" value="Probable ACP-binding domain of malonyl-CoA ACP transacylase"/>
    <property type="match status" value="1"/>
</dbReference>
<dbReference type="Pfam" id="PF16197">
    <property type="entry name" value="KAsynt_C_assoc"/>
    <property type="match status" value="1"/>
</dbReference>
<keyword evidence="6" id="KW-0012">Acyltransferase</keyword>
<evidence type="ECO:0008006" key="12">
    <source>
        <dbReference type="Google" id="ProtNLM"/>
    </source>
</evidence>
<reference evidence="11" key="1">
    <citation type="journal article" date="2019" name="Int. J. Syst. Evol. Microbiol.">
        <title>The Global Catalogue of Microorganisms (GCM) 10K type strain sequencing project: providing services to taxonomists for standard genome sequencing and annotation.</title>
        <authorList>
            <consortium name="The Broad Institute Genomics Platform"/>
            <consortium name="The Broad Institute Genome Sequencing Center for Infectious Disease"/>
            <person name="Wu L."/>
            <person name="Ma J."/>
        </authorList>
    </citation>
    <scope>NUCLEOTIDE SEQUENCE [LARGE SCALE GENOMIC DNA]</scope>
    <source>
        <strain evidence="11">JCM 16373</strain>
    </source>
</reference>
<protein>
    <recommendedName>
        <fullName evidence="12">Polyketide synthase</fullName>
    </recommendedName>
</protein>
<keyword evidence="4" id="KW-0045">Antibiotic biosynthesis</keyword>
<dbReference type="CDD" id="cd00833">
    <property type="entry name" value="PKS"/>
    <property type="match status" value="1"/>
</dbReference>
<dbReference type="CDD" id="cd08952">
    <property type="entry name" value="KR_1_SDR_x"/>
    <property type="match status" value="1"/>
</dbReference>
<dbReference type="PROSITE" id="PS00606">
    <property type="entry name" value="KS3_1"/>
    <property type="match status" value="1"/>
</dbReference>
<dbReference type="PROSITE" id="PS52004">
    <property type="entry name" value="KS3_2"/>
    <property type="match status" value="1"/>
</dbReference>
<feature type="region of interest" description="Disordered" evidence="7">
    <location>
        <begin position="463"/>
        <end position="535"/>
    </location>
</feature>
<proteinExistence type="predicted"/>
<feature type="domain" description="Carrier" evidence="8">
    <location>
        <begin position="1568"/>
        <end position="1643"/>
    </location>
</feature>
<evidence type="ECO:0000256" key="3">
    <source>
        <dbReference type="ARBA" id="ARBA00022679"/>
    </source>
</evidence>
<dbReference type="Gene3D" id="3.40.50.720">
    <property type="entry name" value="NAD(P)-binding Rossmann-like Domain"/>
    <property type="match status" value="1"/>
</dbReference>
<dbReference type="SMART" id="SM00823">
    <property type="entry name" value="PKS_PP"/>
    <property type="match status" value="1"/>
</dbReference>
<dbReference type="InterPro" id="IPR016036">
    <property type="entry name" value="Malonyl_transacylase_ACP-bd"/>
</dbReference>
<dbReference type="PANTHER" id="PTHR43775">
    <property type="entry name" value="FATTY ACID SYNTHASE"/>
    <property type="match status" value="1"/>
</dbReference>
<dbReference type="Pfam" id="PF00550">
    <property type="entry name" value="PP-binding"/>
    <property type="match status" value="1"/>
</dbReference>
<dbReference type="SMART" id="SM00827">
    <property type="entry name" value="PKS_AT"/>
    <property type="match status" value="1"/>
</dbReference>
<gene>
    <name evidence="10" type="ORF">GCM10009863_34880</name>
</gene>
<dbReference type="InterPro" id="IPR018201">
    <property type="entry name" value="Ketoacyl_synth_AS"/>
</dbReference>
<dbReference type="InterPro" id="IPR014043">
    <property type="entry name" value="Acyl_transferase_dom"/>
</dbReference>
<dbReference type="InterPro" id="IPR057326">
    <property type="entry name" value="KR_dom"/>
</dbReference>
<dbReference type="Gene3D" id="3.30.70.3290">
    <property type="match status" value="1"/>
</dbReference>
<dbReference type="SUPFAM" id="SSF52151">
    <property type="entry name" value="FabD/lysophospholipase-like"/>
    <property type="match status" value="1"/>
</dbReference>
<dbReference type="InterPro" id="IPR032821">
    <property type="entry name" value="PKS_assoc"/>
</dbReference>
<dbReference type="EMBL" id="BAAARJ010000010">
    <property type="protein sequence ID" value="GAA2617921.1"/>
    <property type="molecule type" value="Genomic_DNA"/>
</dbReference>
<dbReference type="InterPro" id="IPR006162">
    <property type="entry name" value="Ppantetheine_attach_site"/>
</dbReference>
<evidence type="ECO:0000256" key="2">
    <source>
        <dbReference type="ARBA" id="ARBA00022553"/>
    </source>
</evidence>
<dbReference type="Gene3D" id="3.40.366.10">
    <property type="entry name" value="Malonyl-Coenzyme A Acyl Carrier Protein, domain 2"/>
    <property type="match status" value="1"/>
</dbReference>
<dbReference type="InterPro" id="IPR014030">
    <property type="entry name" value="Ketoacyl_synth_N"/>
</dbReference>
<keyword evidence="2" id="KW-0597">Phosphoprotein</keyword>
<comment type="caution">
    <text evidence="10">The sequence shown here is derived from an EMBL/GenBank/DDBJ whole genome shotgun (WGS) entry which is preliminary data.</text>
</comment>
<dbReference type="SMART" id="SM00825">
    <property type="entry name" value="PKS_KS"/>
    <property type="match status" value="1"/>
</dbReference>
<dbReference type="Pfam" id="PF00698">
    <property type="entry name" value="Acyl_transf_1"/>
    <property type="match status" value="1"/>
</dbReference>
<dbReference type="Pfam" id="PF02801">
    <property type="entry name" value="Ketoacyl-synt_C"/>
    <property type="match status" value="1"/>
</dbReference>
<name>A0ABP6CFQ2_9ACTN</name>
<dbReference type="InterPro" id="IPR036736">
    <property type="entry name" value="ACP-like_sf"/>
</dbReference>
<keyword evidence="11" id="KW-1185">Reference proteome</keyword>
<dbReference type="SUPFAM" id="SSF53901">
    <property type="entry name" value="Thiolase-like"/>
    <property type="match status" value="1"/>
</dbReference>
<dbReference type="InterPro" id="IPR001227">
    <property type="entry name" value="Ac_transferase_dom_sf"/>
</dbReference>
<dbReference type="PANTHER" id="PTHR43775:SF51">
    <property type="entry name" value="INACTIVE PHENOLPHTHIOCEROL SYNTHESIS POLYKETIDE SYNTHASE TYPE I PKS1-RELATED"/>
    <property type="match status" value="1"/>
</dbReference>
<keyword evidence="3" id="KW-0808">Transferase</keyword>
<dbReference type="PROSITE" id="PS50075">
    <property type="entry name" value="CARRIER"/>
    <property type="match status" value="1"/>
</dbReference>
<dbReference type="InterPro" id="IPR016035">
    <property type="entry name" value="Acyl_Trfase/lysoPLipase"/>
</dbReference>
<dbReference type="InterPro" id="IPR014031">
    <property type="entry name" value="Ketoacyl_synth_C"/>
</dbReference>
<dbReference type="Pfam" id="PF08659">
    <property type="entry name" value="KR"/>
    <property type="match status" value="1"/>
</dbReference>
<organism evidence="10 11">
    <name type="scientific">Streptomyces axinellae</name>
    <dbReference type="NCBI Taxonomy" id="552788"/>
    <lineage>
        <taxon>Bacteria</taxon>
        <taxon>Bacillati</taxon>
        <taxon>Actinomycetota</taxon>
        <taxon>Actinomycetes</taxon>
        <taxon>Kitasatosporales</taxon>
        <taxon>Streptomycetaceae</taxon>
        <taxon>Streptomyces</taxon>
    </lineage>
</organism>
<evidence type="ECO:0000256" key="7">
    <source>
        <dbReference type="SAM" id="MobiDB-lite"/>
    </source>
</evidence>
<dbReference type="PROSITE" id="PS00012">
    <property type="entry name" value="PHOSPHOPANTETHEINE"/>
    <property type="match status" value="1"/>
</dbReference>
<keyword evidence="1" id="KW-0596">Phosphopantetheine</keyword>
<evidence type="ECO:0000256" key="5">
    <source>
        <dbReference type="ARBA" id="ARBA00023268"/>
    </source>
</evidence>
<dbReference type="SMART" id="SM00822">
    <property type="entry name" value="PKS_KR"/>
    <property type="match status" value="1"/>
</dbReference>
<accession>A0ABP6CFQ2</accession>
<dbReference type="InterPro" id="IPR036291">
    <property type="entry name" value="NAD(P)-bd_dom_sf"/>
</dbReference>
<dbReference type="InterPro" id="IPR009081">
    <property type="entry name" value="PP-bd_ACP"/>
</dbReference>
<dbReference type="SUPFAM" id="SSF51735">
    <property type="entry name" value="NAD(P)-binding Rossmann-fold domains"/>
    <property type="match status" value="2"/>
</dbReference>